<feature type="region of interest" description="Disordered" evidence="1">
    <location>
        <begin position="47"/>
        <end position="69"/>
    </location>
</feature>
<comment type="caution">
    <text evidence="2">The sequence shown here is derived from an EMBL/GenBank/DDBJ whole genome shotgun (WGS) entry which is preliminary data.</text>
</comment>
<gene>
    <name evidence="2" type="ORF">Taro_016625</name>
</gene>
<sequence length="105" mass="11574">MANVTTIRNRHSETVNKALVSWNSITGPKFTLTRIFVRPEIENAHKAPIQNRHFDPVGTRSHSEISGPAPKFLSGSMVAGCRCDRIRTPLRSNGHNFPLGSIPGD</sequence>
<protein>
    <submittedName>
        <fullName evidence="2">Uncharacterized protein</fullName>
    </submittedName>
</protein>
<evidence type="ECO:0000313" key="3">
    <source>
        <dbReference type="Proteomes" id="UP000652761"/>
    </source>
</evidence>
<keyword evidence="3" id="KW-1185">Reference proteome</keyword>
<dbReference type="AlphaFoldDB" id="A0A843UQN9"/>
<name>A0A843UQN9_COLES</name>
<reference evidence="2" key="1">
    <citation type="submission" date="2017-07" db="EMBL/GenBank/DDBJ databases">
        <title>Taro Niue Genome Assembly and Annotation.</title>
        <authorList>
            <person name="Atibalentja N."/>
            <person name="Keating K."/>
            <person name="Fields C.J."/>
        </authorList>
    </citation>
    <scope>NUCLEOTIDE SEQUENCE</scope>
    <source>
        <strain evidence="2">Niue_2</strain>
        <tissue evidence="2">Leaf</tissue>
    </source>
</reference>
<dbReference type="EMBL" id="NMUH01000739">
    <property type="protein sequence ID" value="MQL84104.1"/>
    <property type="molecule type" value="Genomic_DNA"/>
</dbReference>
<accession>A0A843UQN9</accession>
<organism evidence="2 3">
    <name type="scientific">Colocasia esculenta</name>
    <name type="common">Wild taro</name>
    <name type="synonym">Arum esculentum</name>
    <dbReference type="NCBI Taxonomy" id="4460"/>
    <lineage>
        <taxon>Eukaryota</taxon>
        <taxon>Viridiplantae</taxon>
        <taxon>Streptophyta</taxon>
        <taxon>Embryophyta</taxon>
        <taxon>Tracheophyta</taxon>
        <taxon>Spermatophyta</taxon>
        <taxon>Magnoliopsida</taxon>
        <taxon>Liliopsida</taxon>
        <taxon>Araceae</taxon>
        <taxon>Aroideae</taxon>
        <taxon>Colocasieae</taxon>
        <taxon>Colocasia</taxon>
    </lineage>
</organism>
<proteinExistence type="predicted"/>
<evidence type="ECO:0000313" key="2">
    <source>
        <dbReference type="EMBL" id="MQL84104.1"/>
    </source>
</evidence>
<dbReference type="Proteomes" id="UP000652761">
    <property type="component" value="Unassembled WGS sequence"/>
</dbReference>
<evidence type="ECO:0000256" key="1">
    <source>
        <dbReference type="SAM" id="MobiDB-lite"/>
    </source>
</evidence>